<dbReference type="SUPFAM" id="SSF56784">
    <property type="entry name" value="HAD-like"/>
    <property type="match status" value="1"/>
</dbReference>
<protein>
    <submittedName>
        <fullName evidence="1">Hydrolase</fullName>
    </submittedName>
</protein>
<proteinExistence type="predicted"/>
<dbReference type="EMBL" id="DQUG01000056">
    <property type="protein sequence ID" value="HIP74798.1"/>
    <property type="molecule type" value="Genomic_DNA"/>
</dbReference>
<dbReference type="PANTHER" id="PTHR43434:SF1">
    <property type="entry name" value="PHOSPHOGLYCOLATE PHOSPHATASE"/>
    <property type="match status" value="1"/>
</dbReference>
<organism evidence="1 2">
    <name type="scientific">Thermococcus paralvinellae</name>
    <dbReference type="NCBI Taxonomy" id="582419"/>
    <lineage>
        <taxon>Archaea</taxon>
        <taxon>Methanobacteriati</taxon>
        <taxon>Methanobacteriota</taxon>
        <taxon>Thermococci</taxon>
        <taxon>Thermococcales</taxon>
        <taxon>Thermococcaceae</taxon>
        <taxon>Thermococcus</taxon>
    </lineage>
</organism>
<dbReference type="PANTHER" id="PTHR43434">
    <property type="entry name" value="PHOSPHOGLYCOLATE PHOSPHATASE"/>
    <property type="match status" value="1"/>
</dbReference>
<dbReference type="CDD" id="cd01427">
    <property type="entry name" value="HAD_like"/>
    <property type="match status" value="1"/>
</dbReference>
<dbReference type="InterPro" id="IPR036412">
    <property type="entry name" value="HAD-like_sf"/>
</dbReference>
<comment type="caution">
    <text evidence="1">The sequence shown here is derived from an EMBL/GenBank/DDBJ whole genome shotgun (WGS) entry which is preliminary data.</text>
</comment>
<evidence type="ECO:0000313" key="1">
    <source>
        <dbReference type="EMBL" id="HIP74798.1"/>
    </source>
</evidence>
<dbReference type="Proteomes" id="UP000649326">
    <property type="component" value="Unassembled WGS sequence"/>
</dbReference>
<reference evidence="1" key="1">
    <citation type="journal article" date="2020" name="ISME J.">
        <title>Gammaproteobacteria mediating utilization of methyl-, sulfur- and petroleum organic compounds in deep ocean hydrothermal plumes.</title>
        <authorList>
            <person name="Zhou Z."/>
            <person name="Liu Y."/>
            <person name="Pan J."/>
            <person name="Cron B.R."/>
            <person name="Toner B.M."/>
            <person name="Anantharaman K."/>
            <person name="Breier J.A."/>
            <person name="Dick G.J."/>
            <person name="Li M."/>
        </authorList>
    </citation>
    <scope>NUCLEOTIDE SEQUENCE</scope>
    <source>
        <strain evidence="1">SZUA-1451</strain>
    </source>
</reference>
<dbReference type="GO" id="GO:0008967">
    <property type="term" value="F:phosphoglycolate phosphatase activity"/>
    <property type="evidence" value="ECO:0007669"/>
    <property type="project" value="TreeGrafter"/>
</dbReference>
<dbReference type="GO" id="GO:0006281">
    <property type="term" value="P:DNA repair"/>
    <property type="evidence" value="ECO:0007669"/>
    <property type="project" value="TreeGrafter"/>
</dbReference>
<evidence type="ECO:0000313" key="2">
    <source>
        <dbReference type="Proteomes" id="UP000649326"/>
    </source>
</evidence>
<sequence length="241" mass="28187">MWLIFDVDGVLIDVRESYDLATKMTVEYFLKELGKDYEISLDLIRKLRRKGAFGDDFKVSEALILFAMAGDVEGLIEEFPEGEGIGWVRARFGRVINTRSIERIFNTFYLGECYKERAFDFDGLWKREKPMVRRELLERAGKRFKLGVITGRSAQELELAERILGFHFENTVTRELYVKPNPRAIWHLTKGEYGIYMGDTTNDELLVENYRKQYGRDFSFLMVGRDVEDVNEAIEKLLDAF</sequence>
<name>A0A832Z8N3_9EURY</name>
<dbReference type="AlphaFoldDB" id="A0A832Z8N3"/>
<dbReference type="InterPro" id="IPR050155">
    <property type="entry name" value="HAD-like_hydrolase_sf"/>
</dbReference>
<keyword evidence="1" id="KW-0378">Hydrolase</keyword>
<accession>A0A832Z8N3</accession>
<gene>
    <name evidence="1" type="ORF">EYH13_01310</name>
</gene>